<dbReference type="InterPro" id="IPR003593">
    <property type="entry name" value="AAA+_ATPase"/>
</dbReference>
<dbReference type="InterPro" id="IPR047038">
    <property type="entry name" value="eEF3_chromodomain-like_sf"/>
</dbReference>
<dbReference type="OrthoDB" id="2110130at2759"/>
<dbReference type="FunFam" id="1.25.10.10:FF:000076">
    <property type="entry name" value="Elongation factor 3"/>
    <property type="match status" value="1"/>
</dbReference>
<dbReference type="PANTHER" id="PTHR19211">
    <property type="entry name" value="ATP-BINDING TRANSPORT PROTEIN-RELATED"/>
    <property type="match status" value="1"/>
</dbReference>
<comment type="similarity">
    <text evidence="3">Belongs to the ABC transporter superfamily. ABCF family. EF3 subfamily.</text>
</comment>
<dbReference type="SMART" id="SM00298">
    <property type="entry name" value="CHROMO"/>
    <property type="match status" value="1"/>
</dbReference>
<dbReference type="Proteomes" id="UP000218811">
    <property type="component" value="Unassembled WGS sequence"/>
</dbReference>
<dbReference type="Gene3D" id="3.40.50.300">
    <property type="entry name" value="P-loop containing nucleotide triphosphate hydrolases"/>
    <property type="match status" value="2"/>
</dbReference>
<dbReference type="InterPro" id="IPR050611">
    <property type="entry name" value="ABCF"/>
</dbReference>
<evidence type="ECO:0000256" key="1">
    <source>
        <dbReference type="ARBA" id="ARBA00004514"/>
    </source>
</evidence>
<comment type="pathway">
    <text evidence="2">Protein biosynthesis; polypeptide chain elongation.</text>
</comment>
<evidence type="ECO:0000256" key="14">
    <source>
        <dbReference type="PROSITE-ProRule" id="PRU00103"/>
    </source>
</evidence>
<dbReference type="CDD" id="cd03221">
    <property type="entry name" value="ABCF_EF-3"/>
    <property type="match status" value="1"/>
</dbReference>
<dbReference type="Gene3D" id="2.40.50.990">
    <property type="match status" value="1"/>
</dbReference>
<dbReference type="PROSITE" id="PS50077">
    <property type="entry name" value="HEAT_REPEAT"/>
    <property type="match status" value="1"/>
</dbReference>
<feature type="repeat" description="HEAT" evidence="14">
    <location>
        <begin position="253"/>
        <end position="290"/>
    </location>
</feature>
<dbReference type="InterPro" id="IPR003439">
    <property type="entry name" value="ABC_transporter-like_ATP-bd"/>
</dbReference>
<accession>A0A2H3JUW5</accession>
<proteinExistence type="inferred from homology"/>
<evidence type="ECO:0000256" key="9">
    <source>
        <dbReference type="ARBA" id="ARBA00022840"/>
    </source>
</evidence>
<feature type="compositionally biased region" description="Basic and acidic residues" evidence="15">
    <location>
        <begin position="1079"/>
        <end position="1088"/>
    </location>
</feature>
<dbReference type="STRING" id="742152.A0A2H3JUW5"/>
<keyword evidence="6" id="KW-0547">Nucleotide-binding</keyword>
<evidence type="ECO:0000256" key="8">
    <source>
        <dbReference type="ARBA" id="ARBA00022801"/>
    </source>
</evidence>
<dbReference type="AlphaFoldDB" id="A0A2H3JUW5"/>
<protein>
    <recommendedName>
        <fullName evidence="12">Elongation factor 3</fullName>
    </recommendedName>
    <alternativeName>
        <fullName evidence="13">Eukaryotic elongation factor 3</fullName>
    </alternativeName>
</protein>
<dbReference type="InterPro" id="IPR015688">
    <property type="entry name" value="eEF3_ABC2_chromodomain-like"/>
</dbReference>
<evidence type="ECO:0000313" key="18">
    <source>
        <dbReference type="EMBL" id="PCH43763.1"/>
    </source>
</evidence>
<organism evidence="18 19">
    <name type="scientific">Wolfiporia cocos (strain MD-104)</name>
    <name type="common">Brown rot fungus</name>
    <dbReference type="NCBI Taxonomy" id="742152"/>
    <lineage>
        <taxon>Eukaryota</taxon>
        <taxon>Fungi</taxon>
        <taxon>Dikarya</taxon>
        <taxon>Basidiomycota</taxon>
        <taxon>Agaricomycotina</taxon>
        <taxon>Agaricomycetes</taxon>
        <taxon>Polyporales</taxon>
        <taxon>Phaeolaceae</taxon>
        <taxon>Wolfiporia</taxon>
    </lineage>
</organism>
<keyword evidence="10" id="KW-0694">RNA-binding</keyword>
<dbReference type="InterPro" id="IPR027417">
    <property type="entry name" value="P-loop_NTPase"/>
</dbReference>
<dbReference type="PROSITE" id="PS00211">
    <property type="entry name" value="ABC_TRANSPORTER_1"/>
    <property type="match status" value="1"/>
</dbReference>
<evidence type="ECO:0000256" key="2">
    <source>
        <dbReference type="ARBA" id="ARBA00004815"/>
    </source>
</evidence>
<feature type="domain" description="ABC transporter" evidence="17">
    <location>
        <begin position="456"/>
        <end position="670"/>
    </location>
</feature>
<feature type="compositionally biased region" description="Polar residues" evidence="15">
    <location>
        <begin position="1010"/>
        <end position="1025"/>
    </location>
</feature>
<evidence type="ECO:0000256" key="7">
    <source>
        <dbReference type="ARBA" id="ARBA00022768"/>
    </source>
</evidence>
<dbReference type="EMBL" id="KB468146">
    <property type="protein sequence ID" value="PCH43763.1"/>
    <property type="molecule type" value="Genomic_DNA"/>
</dbReference>
<keyword evidence="8" id="KW-0378">Hydrolase</keyword>
<keyword evidence="7" id="KW-0251">Elongation factor</keyword>
<dbReference type="SUPFAM" id="SSF52540">
    <property type="entry name" value="P-loop containing nucleoside triphosphate hydrolases"/>
    <property type="match status" value="2"/>
</dbReference>
<dbReference type="Pfam" id="PF24987">
    <property type="entry name" value="HEAT_EF3_N"/>
    <property type="match status" value="1"/>
</dbReference>
<comment type="catalytic activity">
    <reaction evidence="11">
        <text>ATP + H2O = ADP + phosphate + H(+)</text>
        <dbReference type="Rhea" id="RHEA:13065"/>
        <dbReference type="ChEBI" id="CHEBI:15377"/>
        <dbReference type="ChEBI" id="CHEBI:15378"/>
        <dbReference type="ChEBI" id="CHEBI:30616"/>
        <dbReference type="ChEBI" id="CHEBI:43474"/>
        <dbReference type="ChEBI" id="CHEBI:456216"/>
    </reaction>
</comment>
<gene>
    <name evidence="18" type="ORF">WOLCODRAFT_26171</name>
</gene>
<dbReference type="Gene3D" id="1.25.10.10">
    <property type="entry name" value="Leucine-rich Repeat Variant"/>
    <property type="match status" value="1"/>
</dbReference>
<evidence type="ECO:0000256" key="3">
    <source>
        <dbReference type="ARBA" id="ARBA00011054"/>
    </source>
</evidence>
<dbReference type="InterPro" id="IPR021133">
    <property type="entry name" value="HEAT_type_2"/>
</dbReference>
<dbReference type="PROSITE" id="PS50013">
    <property type="entry name" value="CHROMO_2"/>
    <property type="match status" value="1"/>
</dbReference>
<feature type="domain" description="ABC transporter" evidence="17">
    <location>
        <begin position="696"/>
        <end position="1012"/>
    </location>
</feature>
<evidence type="ECO:0000313" key="19">
    <source>
        <dbReference type="Proteomes" id="UP000218811"/>
    </source>
</evidence>
<dbReference type="FunFam" id="2.40.50.990:FF:000002">
    <property type="entry name" value="mRNA export factor elf1"/>
    <property type="match status" value="1"/>
</dbReference>
<evidence type="ECO:0000256" key="15">
    <source>
        <dbReference type="SAM" id="MobiDB-lite"/>
    </source>
</evidence>
<dbReference type="Pfam" id="PF24984">
    <property type="entry name" value="HEAT_EF3_GNC1"/>
    <property type="match status" value="1"/>
</dbReference>
<dbReference type="GO" id="GO:0016887">
    <property type="term" value="F:ATP hydrolysis activity"/>
    <property type="evidence" value="ECO:0007669"/>
    <property type="project" value="InterPro"/>
</dbReference>
<dbReference type="FunFam" id="3.40.50.300:FF:000193">
    <property type="entry name" value="Probable Elongation factor 3"/>
    <property type="match status" value="1"/>
</dbReference>
<dbReference type="InterPro" id="IPR017871">
    <property type="entry name" value="ABC_transporter-like_CS"/>
</dbReference>
<keyword evidence="7" id="KW-0648">Protein biosynthesis</keyword>
<dbReference type="SUPFAM" id="SSF48371">
    <property type="entry name" value="ARM repeat"/>
    <property type="match status" value="1"/>
</dbReference>
<dbReference type="Pfam" id="PF00385">
    <property type="entry name" value="Chromo"/>
    <property type="match status" value="1"/>
</dbReference>
<evidence type="ECO:0000256" key="11">
    <source>
        <dbReference type="ARBA" id="ARBA00049360"/>
    </source>
</evidence>
<reference evidence="18 19" key="1">
    <citation type="journal article" date="2012" name="Science">
        <title>The Paleozoic origin of enzymatic lignin decomposition reconstructed from 31 fungal genomes.</title>
        <authorList>
            <person name="Floudas D."/>
            <person name="Binder M."/>
            <person name="Riley R."/>
            <person name="Barry K."/>
            <person name="Blanchette R.A."/>
            <person name="Henrissat B."/>
            <person name="Martinez A.T."/>
            <person name="Otillar R."/>
            <person name="Spatafora J.W."/>
            <person name="Yadav J.S."/>
            <person name="Aerts A."/>
            <person name="Benoit I."/>
            <person name="Boyd A."/>
            <person name="Carlson A."/>
            <person name="Copeland A."/>
            <person name="Coutinho P.M."/>
            <person name="de Vries R.P."/>
            <person name="Ferreira P."/>
            <person name="Findley K."/>
            <person name="Foster B."/>
            <person name="Gaskell J."/>
            <person name="Glotzer D."/>
            <person name="Gorecki P."/>
            <person name="Heitman J."/>
            <person name="Hesse C."/>
            <person name="Hori C."/>
            <person name="Igarashi K."/>
            <person name="Jurgens J.A."/>
            <person name="Kallen N."/>
            <person name="Kersten P."/>
            <person name="Kohler A."/>
            <person name="Kuees U."/>
            <person name="Kumar T.K.A."/>
            <person name="Kuo A."/>
            <person name="LaButti K."/>
            <person name="Larrondo L.F."/>
            <person name="Lindquist E."/>
            <person name="Ling A."/>
            <person name="Lombard V."/>
            <person name="Lucas S."/>
            <person name="Lundell T."/>
            <person name="Martin R."/>
            <person name="McLaughlin D.J."/>
            <person name="Morgenstern I."/>
            <person name="Morin E."/>
            <person name="Murat C."/>
            <person name="Nagy L.G."/>
            <person name="Nolan M."/>
            <person name="Ohm R.A."/>
            <person name="Patyshakuliyeva A."/>
            <person name="Rokas A."/>
            <person name="Ruiz-Duenas F.J."/>
            <person name="Sabat G."/>
            <person name="Salamov A."/>
            <person name="Samejima M."/>
            <person name="Schmutz J."/>
            <person name="Slot J.C."/>
            <person name="St John F."/>
            <person name="Stenlid J."/>
            <person name="Sun H."/>
            <person name="Sun S."/>
            <person name="Syed K."/>
            <person name="Tsang A."/>
            <person name="Wiebenga A."/>
            <person name="Young D."/>
            <person name="Pisabarro A."/>
            <person name="Eastwood D.C."/>
            <person name="Martin F."/>
            <person name="Cullen D."/>
            <person name="Grigoriev I.V."/>
            <person name="Hibbett D.S."/>
        </authorList>
    </citation>
    <scope>NUCLEOTIDE SEQUENCE [LARGE SCALE GENOMIC DNA]</scope>
    <source>
        <strain evidence="18 19">MD-104</strain>
    </source>
</reference>
<dbReference type="GO" id="GO:0003746">
    <property type="term" value="F:translation elongation factor activity"/>
    <property type="evidence" value="ECO:0007669"/>
    <property type="project" value="UniProtKB-KW"/>
</dbReference>
<dbReference type="GO" id="GO:0003723">
    <property type="term" value="F:RNA binding"/>
    <property type="evidence" value="ECO:0007669"/>
    <property type="project" value="UniProtKB-KW"/>
</dbReference>
<evidence type="ECO:0000256" key="10">
    <source>
        <dbReference type="ARBA" id="ARBA00022884"/>
    </source>
</evidence>
<dbReference type="PANTHER" id="PTHR19211:SF14">
    <property type="entry name" value="ATP-BINDING CASSETTE SUB-FAMILY F MEMBER 1"/>
    <property type="match status" value="1"/>
</dbReference>
<keyword evidence="4" id="KW-0963">Cytoplasm</keyword>
<dbReference type="InterPro" id="IPR000953">
    <property type="entry name" value="Chromo/chromo_shadow_dom"/>
</dbReference>
<dbReference type="Pfam" id="PF00005">
    <property type="entry name" value="ABC_tran"/>
    <property type="match status" value="2"/>
</dbReference>
<evidence type="ECO:0000256" key="4">
    <source>
        <dbReference type="ARBA" id="ARBA00022490"/>
    </source>
</evidence>
<keyword evidence="9" id="KW-0067">ATP-binding</keyword>
<feature type="domain" description="Chromo" evidence="16">
    <location>
        <begin position="825"/>
        <end position="886"/>
    </location>
</feature>
<evidence type="ECO:0000256" key="6">
    <source>
        <dbReference type="ARBA" id="ARBA00022741"/>
    </source>
</evidence>
<evidence type="ECO:0000256" key="5">
    <source>
        <dbReference type="ARBA" id="ARBA00022737"/>
    </source>
</evidence>
<name>A0A2H3JUW5_WOLCO</name>
<dbReference type="CDD" id="cd18626">
    <property type="entry name" value="CD_eEF3"/>
    <property type="match status" value="1"/>
</dbReference>
<dbReference type="OMA" id="EDHRKFG"/>
<keyword evidence="19" id="KW-1185">Reference proteome</keyword>
<dbReference type="GO" id="GO:0005829">
    <property type="term" value="C:cytosol"/>
    <property type="evidence" value="ECO:0007669"/>
    <property type="project" value="UniProtKB-SubCell"/>
</dbReference>
<dbReference type="GO" id="GO:0005524">
    <property type="term" value="F:ATP binding"/>
    <property type="evidence" value="ECO:0007669"/>
    <property type="project" value="UniProtKB-KW"/>
</dbReference>
<dbReference type="PROSITE" id="PS50893">
    <property type="entry name" value="ABC_TRANSPORTER_2"/>
    <property type="match status" value="2"/>
</dbReference>
<comment type="subcellular location">
    <subcellularLocation>
        <location evidence="1">Cytoplasm</location>
        <location evidence="1">Cytosol</location>
    </subcellularLocation>
</comment>
<evidence type="ECO:0000256" key="13">
    <source>
        <dbReference type="ARBA" id="ARBA00050045"/>
    </source>
</evidence>
<dbReference type="InterPro" id="IPR016024">
    <property type="entry name" value="ARM-type_fold"/>
</dbReference>
<dbReference type="InterPro" id="IPR023780">
    <property type="entry name" value="Chromo_domain"/>
</dbReference>
<dbReference type="InterPro" id="IPR011989">
    <property type="entry name" value="ARM-like"/>
</dbReference>
<evidence type="ECO:0000256" key="12">
    <source>
        <dbReference type="ARBA" id="ARBA00050030"/>
    </source>
</evidence>
<feature type="region of interest" description="Disordered" evidence="15">
    <location>
        <begin position="1007"/>
        <end position="1088"/>
    </location>
</feature>
<sequence>MSPAAVAAAPDSQFAPFLDALRTAPTAPDAKAAADRLAREVSKCGLQVLSDAQILQTLHAFAANKKSGYERESAAVALQSLCTVIGAPIAPLMLPSLSVLFELYMDKGDVVRSAASAAVKSLLKLFPPESTRVLFRALEDILDNGKWRTKVGVLDSIRSYASSASARDAVANELGTTIPKVEAAMHDTKQEVSSAAGKCATALCSTLANPDLSPHIPILVKCMANPDSVPACIKSLSSTTFVAEVTAPALAVLVPLLIRALNDRSMEVQRRTVVVIDNLVKLVRDPNVAAIYLSPLVDGVEKIATGAAFPEVRAFAETSLNTLLKSGASKNGPPSTHRDLDAEASSALSALLTLLPTELSVVSPENPNGPRQPCHQLLAKALEFSATLVADLVYQRQFSEVNVWHRCVGKYLVPWFLDGAEDASAFAETVRSHFLAIDNAKHAPVDDGSGEEGELLCDTQFSLAYGALLLLSHTRLRLFRGRRYGILGTNGSGKSTLMRQLRDGKVENFPPQDQLKCVMVEHSLQGEDTSLSVIDFVASDKALAGTPRPKIRDQLLEVGFDDNRQAEVVGGLSGGWKMKLELARAMLYHADLLLLDEPTNHLDRASVKWLEQYLIAQKHVTCLIISHDSGFLDTVTTDIIHYETKKLVYYHGNLSTFVEKHPEAKSYYTLAATSVKFSFPPPGSLMGVRSNTRAILKMTNCTFTYPGRSTPSLYNVSCALSLSSRVGIIGPNGAGKSTLVKLLTGETEPQEGTVYKHPSLRIGYVSQHATHHIERHLEKTPVQYIQWRFQDGHDREVLEKVTRVLTDEEKAQLETEFVGKNGQRRKLELIMGRQKLKKSFQYEIKWRGLDHKFNTWIPREELIEKGFTKSVQQFDDLEASREGAGQRDTSAHTVRKHLEDIGLDGDIAQYNEISGLSGGQKIKLVIAACLWNNPQICVLDEPSNFLDREALGGLAVAIRDWAGAVVIISHNEEFVTALCPEIWNVEAGRMTHKGKIAVVEDAFAVKSPKGSGTNTPARSRLQTPVASVVGTPAGSGAEDKGAAATPPVKKKKKLTRNQLKAQEERRRLRKLNWLTHGGPKPDDTDSDA</sequence>
<evidence type="ECO:0000259" key="17">
    <source>
        <dbReference type="PROSITE" id="PS50893"/>
    </source>
</evidence>
<dbReference type="SMART" id="SM00382">
    <property type="entry name" value="AAA"/>
    <property type="match status" value="2"/>
</dbReference>
<keyword evidence="5" id="KW-0677">Repeat</keyword>
<evidence type="ECO:0000259" key="16">
    <source>
        <dbReference type="PROSITE" id="PS50013"/>
    </source>
</evidence>